<evidence type="ECO:0000313" key="2">
    <source>
        <dbReference type="Proteomes" id="UP000051530"/>
    </source>
</evidence>
<accession>A0A0R0M406</accession>
<dbReference type="VEuPathDB" id="MicrosporidiaDB:M153_12800017827"/>
<proteinExistence type="predicted"/>
<name>A0A0R0M406_9MICR</name>
<reference evidence="1 2" key="1">
    <citation type="submission" date="2015-07" db="EMBL/GenBank/DDBJ databases">
        <title>The genome of Pseudoloma neurophilia, a relevant intracellular parasite of the zebrafish.</title>
        <authorList>
            <person name="Ndikumana S."/>
            <person name="Pelin A."/>
            <person name="Sanders J."/>
            <person name="Corradi N."/>
        </authorList>
    </citation>
    <scope>NUCLEOTIDE SEQUENCE [LARGE SCALE GENOMIC DNA]</scope>
    <source>
        <strain evidence="1 2">MK1</strain>
    </source>
</reference>
<gene>
    <name evidence="1" type="ORF">M153_12800017827</name>
</gene>
<organism evidence="1 2">
    <name type="scientific">Pseudoloma neurophilia</name>
    <dbReference type="NCBI Taxonomy" id="146866"/>
    <lineage>
        <taxon>Eukaryota</taxon>
        <taxon>Fungi</taxon>
        <taxon>Fungi incertae sedis</taxon>
        <taxon>Microsporidia</taxon>
        <taxon>Pseudoloma</taxon>
    </lineage>
</organism>
<sequence>MKNLQRTPRFIFERNYENILTYKTIFNHQICFKSFDPYLF</sequence>
<protein>
    <submittedName>
        <fullName evidence="1">Uncharacterized protein</fullName>
    </submittedName>
</protein>
<dbReference type="AlphaFoldDB" id="A0A0R0M406"/>
<keyword evidence="2" id="KW-1185">Reference proteome</keyword>
<comment type="caution">
    <text evidence="1">The sequence shown here is derived from an EMBL/GenBank/DDBJ whole genome shotgun (WGS) entry which is preliminary data.</text>
</comment>
<dbReference type="Proteomes" id="UP000051530">
    <property type="component" value="Unassembled WGS sequence"/>
</dbReference>
<dbReference type="EMBL" id="LGUB01000024">
    <property type="protein sequence ID" value="KRH94853.1"/>
    <property type="molecule type" value="Genomic_DNA"/>
</dbReference>
<evidence type="ECO:0000313" key="1">
    <source>
        <dbReference type="EMBL" id="KRH94853.1"/>
    </source>
</evidence>